<evidence type="ECO:0000256" key="13">
    <source>
        <dbReference type="NCBIfam" id="TIGR01064"/>
    </source>
</evidence>
<keyword evidence="7" id="KW-0547">Nucleotide-binding</keyword>
<keyword evidence="10 14" id="KW-0460">Magnesium</keyword>
<dbReference type="InterPro" id="IPR015793">
    <property type="entry name" value="Pyrv_Knase_brl"/>
</dbReference>
<dbReference type="UniPathway" id="UPA00109">
    <property type="reaction ID" value="UER00188"/>
</dbReference>
<dbReference type="EMBL" id="CP000263">
    <property type="protein sequence ID" value="ABJ90670.1"/>
    <property type="molecule type" value="Genomic_DNA"/>
</dbReference>
<dbReference type="NCBIfam" id="TIGR01064">
    <property type="entry name" value="pyruv_kin"/>
    <property type="match status" value="1"/>
</dbReference>
<comment type="cofactor">
    <cofactor evidence="1">
        <name>K(+)</name>
        <dbReference type="ChEBI" id="CHEBI:29103"/>
    </cofactor>
</comment>
<comment type="similarity">
    <text evidence="3 14">Belongs to the pyruvate kinase family.</text>
</comment>
<keyword evidence="12 17" id="KW-0670">Pyruvate</keyword>
<evidence type="ECO:0000256" key="9">
    <source>
        <dbReference type="ARBA" id="ARBA00022840"/>
    </source>
</evidence>
<evidence type="ECO:0000259" key="15">
    <source>
        <dbReference type="Pfam" id="PF00224"/>
    </source>
</evidence>
<dbReference type="InterPro" id="IPR015813">
    <property type="entry name" value="Pyrv/PenolPyrv_kinase-like_dom"/>
</dbReference>
<dbReference type="InterPro" id="IPR018209">
    <property type="entry name" value="Pyrv_Knase_AS"/>
</dbReference>
<dbReference type="GO" id="GO:0004743">
    <property type="term" value="F:pyruvate kinase activity"/>
    <property type="evidence" value="ECO:0007669"/>
    <property type="project" value="UniProtKB-UniRule"/>
</dbReference>
<evidence type="ECO:0000256" key="14">
    <source>
        <dbReference type="RuleBase" id="RU000504"/>
    </source>
</evidence>
<evidence type="ECO:0000259" key="16">
    <source>
        <dbReference type="Pfam" id="PF02887"/>
    </source>
</evidence>
<keyword evidence="9" id="KW-0067">ATP-binding</keyword>
<dbReference type="GO" id="GO:0030955">
    <property type="term" value="F:potassium ion binding"/>
    <property type="evidence" value="ECO:0007669"/>
    <property type="project" value="UniProtKB-UniRule"/>
</dbReference>
<evidence type="ECO:0000256" key="12">
    <source>
        <dbReference type="ARBA" id="ARBA00023317"/>
    </source>
</evidence>
<dbReference type="GO" id="GO:0005524">
    <property type="term" value="F:ATP binding"/>
    <property type="evidence" value="ECO:0007669"/>
    <property type="project" value="UniProtKB-KW"/>
</dbReference>
<evidence type="ECO:0000256" key="7">
    <source>
        <dbReference type="ARBA" id="ARBA00022741"/>
    </source>
</evidence>
<reference evidence="17 18" key="1">
    <citation type="journal article" date="2006" name="Science">
        <title>A small microbial genome: the end of a long symbiotic relationship?</title>
        <authorList>
            <person name="Perez-Brocal V."/>
            <person name="Gil R."/>
            <person name="Ramos S."/>
            <person name="Lamelas A."/>
            <person name="Postigo M."/>
            <person name="Michelena J.M."/>
            <person name="Silva F.J."/>
            <person name="Moya A."/>
            <person name="Latorre A."/>
        </authorList>
    </citation>
    <scope>NUCLEOTIDE SEQUENCE [LARGE SCALE GENOMIC DNA]</scope>
    <source>
        <strain evidence="18">Cc</strain>
    </source>
</reference>
<dbReference type="Gene3D" id="3.40.1380.20">
    <property type="entry name" value="Pyruvate kinase, C-terminal domain"/>
    <property type="match status" value="1"/>
</dbReference>
<accession>Q057M9</accession>
<keyword evidence="11 14" id="KW-0324">Glycolysis</keyword>
<protein>
    <recommendedName>
        <fullName evidence="4 13">Pyruvate kinase</fullName>
        <ecNumber evidence="4 13">2.7.1.40</ecNumber>
    </recommendedName>
</protein>
<evidence type="ECO:0000256" key="10">
    <source>
        <dbReference type="ARBA" id="ARBA00022842"/>
    </source>
</evidence>
<dbReference type="OrthoDB" id="9812123at2"/>
<dbReference type="InterPro" id="IPR015806">
    <property type="entry name" value="Pyrv_Knase_insert_dom_sf"/>
</dbReference>
<dbReference type="GO" id="GO:0000287">
    <property type="term" value="F:magnesium ion binding"/>
    <property type="evidence" value="ECO:0007669"/>
    <property type="project" value="UniProtKB-UniRule"/>
</dbReference>
<dbReference type="Proteomes" id="UP000000669">
    <property type="component" value="Chromosome"/>
</dbReference>
<dbReference type="InterPro" id="IPR001697">
    <property type="entry name" value="Pyr_Knase"/>
</dbReference>
<evidence type="ECO:0000256" key="4">
    <source>
        <dbReference type="ARBA" id="ARBA00012142"/>
    </source>
</evidence>
<dbReference type="PRINTS" id="PR01050">
    <property type="entry name" value="PYRUVTKNASE"/>
</dbReference>
<evidence type="ECO:0000256" key="8">
    <source>
        <dbReference type="ARBA" id="ARBA00022777"/>
    </source>
</evidence>
<dbReference type="HOGENOM" id="CLU_015439_8_0_6"/>
<dbReference type="GO" id="GO:0016301">
    <property type="term" value="F:kinase activity"/>
    <property type="evidence" value="ECO:0007669"/>
    <property type="project" value="UniProtKB-KW"/>
</dbReference>
<dbReference type="InterPro" id="IPR040442">
    <property type="entry name" value="Pyrv_kinase-like_dom_sf"/>
</dbReference>
<dbReference type="Pfam" id="PF00224">
    <property type="entry name" value="PK"/>
    <property type="match status" value="1"/>
</dbReference>
<dbReference type="RefSeq" id="WP_011672589.1">
    <property type="nucleotide sequence ID" value="NC_008513.1"/>
</dbReference>
<comment type="catalytic activity">
    <reaction evidence="14">
        <text>pyruvate + ATP = phosphoenolpyruvate + ADP + H(+)</text>
        <dbReference type="Rhea" id="RHEA:18157"/>
        <dbReference type="ChEBI" id="CHEBI:15361"/>
        <dbReference type="ChEBI" id="CHEBI:15378"/>
        <dbReference type="ChEBI" id="CHEBI:30616"/>
        <dbReference type="ChEBI" id="CHEBI:58702"/>
        <dbReference type="ChEBI" id="CHEBI:456216"/>
        <dbReference type="EC" id="2.7.1.40"/>
    </reaction>
</comment>
<dbReference type="STRING" id="372461.BCc_198"/>
<dbReference type="NCBIfam" id="NF004491">
    <property type="entry name" value="PRK05826.1"/>
    <property type="match status" value="1"/>
</dbReference>
<evidence type="ECO:0000256" key="6">
    <source>
        <dbReference type="ARBA" id="ARBA00022723"/>
    </source>
</evidence>
<comment type="pathway">
    <text evidence="2 14">Carbohydrate degradation; glycolysis; pyruvate from D-glyceraldehyde 3-phosphate: step 5/5.</text>
</comment>
<organism evidence="17 18">
    <name type="scientific">Buchnera aphidicola subsp. Cinara cedri (strain Cc)</name>
    <dbReference type="NCBI Taxonomy" id="372461"/>
    <lineage>
        <taxon>Bacteria</taxon>
        <taxon>Pseudomonadati</taxon>
        <taxon>Pseudomonadota</taxon>
        <taxon>Gammaproteobacteria</taxon>
        <taxon>Enterobacterales</taxon>
        <taxon>Erwiniaceae</taxon>
        <taxon>Buchnera</taxon>
    </lineage>
</organism>
<keyword evidence="8 14" id="KW-0418">Kinase</keyword>
<evidence type="ECO:0000256" key="11">
    <source>
        <dbReference type="ARBA" id="ARBA00023152"/>
    </source>
</evidence>
<dbReference type="InterPro" id="IPR011037">
    <property type="entry name" value="Pyrv_Knase-like_insert_dom_sf"/>
</dbReference>
<keyword evidence="5 14" id="KW-0808">Transferase</keyword>
<dbReference type="Pfam" id="PF02887">
    <property type="entry name" value="PK_C"/>
    <property type="match status" value="1"/>
</dbReference>
<dbReference type="InterPro" id="IPR036918">
    <property type="entry name" value="Pyrv_Knase_C_sf"/>
</dbReference>
<sequence>MIHFFRRTKIISTLGPSTDKKSVLKKIIQSGANALRLNFSHGTSIDHINRVKNIREIEKELNCFVSLIGDLQGPKIRISSFKKKKIFLNKGDNFLLDLSIPKYYGNKNSVGINYKNLPNEVNSGDILLLDDGKIQLRVLKKNNRKIFTKVIIGGYLSDNKGLNKLGGGLSASALTKKDEKDIKLAAMLGVDYIAVSFPRSKEDLQKARKLIKKSGSKAKIIAKIERAEAVSSNNVMKDIILESDVIMIARGDLGVEIGDHELIGIQKKLISMTRKLNRIVITATQMMESMIENPFPTRAEVMDIANSVLDGTDAVMLSAETASGSFPEITVKTMSKICLGAEKVPSAKISKHRLNEKFSDVDETIAMSAMYSANHLKNVSAIIIFLTSRKIALLASRITSGLPIFYISNCVKKLRLSTLYRGVIPIYFNKNNFNNHDKVIIKFLKKKKFLKKNEIIVIIKNDLERNSKITNTCKIINVT</sequence>
<dbReference type="SUPFAM" id="SSF50800">
    <property type="entry name" value="PK beta-barrel domain-like"/>
    <property type="match status" value="1"/>
</dbReference>
<name>Q057M9_BUCCC</name>
<evidence type="ECO:0000256" key="5">
    <source>
        <dbReference type="ARBA" id="ARBA00022679"/>
    </source>
</evidence>
<dbReference type="Gene3D" id="2.40.33.10">
    <property type="entry name" value="PK beta-barrel domain-like"/>
    <property type="match status" value="1"/>
</dbReference>
<gene>
    <name evidence="17" type="primary">pykA</name>
    <name evidence="17" type="ordered locus">BCc_198</name>
</gene>
<evidence type="ECO:0000313" key="17">
    <source>
        <dbReference type="EMBL" id="ABJ90670.1"/>
    </source>
</evidence>
<dbReference type="SUPFAM" id="SSF52935">
    <property type="entry name" value="PK C-terminal domain-like"/>
    <property type="match status" value="1"/>
</dbReference>
<dbReference type="EC" id="2.7.1.40" evidence="4 13"/>
<evidence type="ECO:0000256" key="3">
    <source>
        <dbReference type="ARBA" id="ARBA00008663"/>
    </source>
</evidence>
<dbReference type="AlphaFoldDB" id="Q057M9"/>
<dbReference type="SUPFAM" id="SSF51621">
    <property type="entry name" value="Phosphoenolpyruvate/pyruvate domain"/>
    <property type="match status" value="1"/>
</dbReference>
<feature type="domain" description="Pyruvate kinase barrel" evidence="15">
    <location>
        <begin position="6"/>
        <end position="331"/>
    </location>
</feature>
<evidence type="ECO:0000256" key="2">
    <source>
        <dbReference type="ARBA" id="ARBA00004997"/>
    </source>
</evidence>
<evidence type="ECO:0000256" key="1">
    <source>
        <dbReference type="ARBA" id="ARBA00001958"/>
    </source>
</evidence>
<dbReference type="KEGG" id="bcc:BCc_198"/>
<dbReference type="PANTHER" id="PTHR11817">
    <property type="entry name" value="PYRUVATE KINASE"/>
    <property type="match status" value="1"/>
</dbReference>
<dbReference type="eggNOG" id="COG0469">
    <property type="taxonomic scope" value="Bacteria"/>
</dbReference>
<keyword evidence="18" id="KW-1185">Reference proteome</keyword>
<evidence type="ECO:0000313" key="18">
    <source>
        <dbReference type="Proteomes" id="UP000000669"/>
    </source>
</evidence>
<dbReference type="FunFam" id="2.40.33.10:FF:000001">
    <property type="entry name" value="Pyruvate kinase"/>
    <property type="match status" value="1"/>
</dbReference>
<dbReference type="PROSITE" id="PS00110">
    <property type="entry name" value="PYRUVATE_KINASE"/>
    <property type="match status" value="1"/>
</dbReference>
<dbReference type="Gene3D" id="3.20.20.60">
    <property type="entry name" value="Phosphoenolpyruvate-binding domains"/>
    <property type="match status" value="1"/>
</dbReference>
<proteinExistence type="inferred from homology"/>
<dbReference type="InterPro" id="IPR015795">
    <property type="entry name" value="Pyrv_Knase_C"/>
</dbReference>
<feature type="domain" description="Pyruvate kinase C-terminal" evidence="16">
    <location>
        <begin position="363"/>
        <end position="476"/>
    </location>
</feature>
<keyword evidence="6" id="KW-0479">Metal-binding</keyword>